<feature type="transmembrane region" description="Helical" evidence="1">
    <location>
        <begin position="52"/>
        <end position="72"/>
    </location>
</feature>
<gene>
    <name evidence="2" type="ORF">RIF29_27856</name>
</gene>
<dbReference type="AlphaFoldDB" id="A0AAN9EPV0"/>
<keyword evidence="1" id="KW-0472">Membrane</keyword>
<keyword evidence="3" id="KW-1185">Reference proteome</keyword>
<comment type="caution">
    <text evidence="2">The sequence shown here is derived from an EMBL/GenBank/DDBJ whole genome shotgun (WGS) entry which is preliminary data.</text>
</comment>
<dbReference type="EMBL" id="JAYWIO010000005">
    <property type="protein sequence ID" value="KAK7261542.1"/>
    <property type="molecule type" value="Genomic_DNA"/>
</dbReference>
<proteinExistence type="predicted"/>
<dbReference type="Proteomes" id="UP001372338">
    <property type="component" value="Unassembled WGS sequence"/>
</dbReference>
<sequence>MRKRTSSPCQEEVTKKKEDIRGWKAKPILQRSELGEERFAKKKREMKGIWKMGLWIFFGIKKVSGFFGLTAMRLTMAVKFNEKQYSYTVFPEY</sequence>
<evidence type="ECO:0000313" key="2">
    <source>
        <dbReference type="EMBL" id="KAK7261542.1"/>
    </source>
</evidence>
<accession>A0AAN9EPV0</accession>
<organism evidence="2 3">
    <name type="scientific">Crotalaria pallida</name>
    <name type="common">Smooth rattlebox</name>
    <name type="synonym">Crotalaria striata</name>
    <dbReference type="NCBI Taxonomy" id="3830"/>
    <lineage>
        <taxon>Eukaryota</taxon>
        <taxon>Viridiplantae</taxon>
        <taxon>Streptophyta</taxon>
        <taxon>Embryophyta</taxon>
        <taxon>Tracheophyta</taxon>
        <taxon>Spermatophyta</taxon>
        <taxon>Magnoliopsida</taxon>
        <taxon>eudicotyledons</taxon>
        <taxon>Gunneridae</taxon>
        <taxon>Pentapetalae</taxon>
        <taxon>rosids</taxon>
        <taxon>fabids</taxon>
        <taxon>Fabales</taxon>
        <taxon>Fabaceae</taxon>
        <taxon>Papilionoideae</taxon>
        <taxon>50 kb inversion clade</taxon>
        <taxon>genistoids sensu lato</taxon>
        <taxon>core genistoids</taxon>
        <taxon>Crotalarieae</taxon>
        <taxon>Crotalaria</taxon>
    </lineage>
</organism>
<evidence type="ECO:0000256" key="1">
    <source>
        <dbReference type="SAM" id="Phobius"/>
    </source>
</evidence>
<keyword evidence="1" id="KW-1133">Transmembrane helix</keyword>
<reference evidence="2 3" key="1">
    <citation type="submission" date="2024-01" db="EMBL/GenBank/DDBJ databases">
        <title>The genomes of 5 underutilized Papilionoideae crops provide insights into root nodulation and disease resistanc.</title>
        <authorList>
            <person name="Yuan L."/>
        </authorList>
    </citation>
    <scope>NUCLEOTIDE SEQUENCE [LARGE SCALE GENOMIC DNA]</scope>
    <source>
        <strain evidence="2">ZHUSHIDOU_FW_LH</strain>
        <tissue evidence="2">Leaf</tissue>
    </source>
</reference>
<name>A0AAN9EPV0_CROPI</name>
<keyword evidence="1" id="KW-0812">Transmembrane</keyword>
<evidence type="ECO:0000313" key="3">
    <source>
        <dbReference type="Proteomes" id="UP001372338"/>
    </source>
</evidence>
<protein>
    <submittedName>
        <fullName evidence="2">Uncharacterized protein</fullName>
    </submittedName>
</protein>